<evidence type="ECO:0000256" key="5">
    <source>
        <dbReference type="ARBA" id="ARBA00023295"/>
    </source>
</evidence>
<dbReference type="Proteomes" id="UP000269499">
    <property type="component" value="Unassembled WGS sequence"/>
</dbReference>
<feature type="non-terminal residue" evidence="7">
    <location>
        <position position="518"/>
    </location>
</feature>
<dbReference type="PANTHER" id="PTHR30480:SF13">
    <property type="entry name" value="BETA-HEXOSAMINIDASE"/>
    <property type="match status" value="1"/>
</dbReference>
<dbReference type="InterPro" id="IPR001764">
    <property type="entry name" value="Glyco_hydro_3_N"/>
</dbReference>
<dbReference type="InterPro" id="IPR017853">
    <property type="entry name" value="GH"/>
</dbReference>
<dbReference type="EMBL" id="QMRA01000011">
    <property type="protein sequence ID" value="RLE55073.1"/>
    <property type="molecule type" value="Genomic_DNA"/>
</dbReference>
<evidence type="ECO:0000259" key="6">
    <source>
        <dbReference type="Pfam" id="PF00933"/>
    </source>
</evidence>
<proteinExistence type="inferred from homology"/>
<accession>A0A497F5Y8</accession>
<feature type="domain" description="Glycoside hydrolase family 3 N-terminal" evidence="6">
    <location>
        <begin position="8"/>
        <end position="325"/>
    </location>
</feature>
<dbReference type="EC" id="3.2.1.52" evidence="3"/>
<comment type="catalytic activity">
    <reaction evidence="1">
        <text>Hydrolysis of terminal non-reducing N-acetyl-D-hexosamine residues in N-acetyl-beta-D-hexosaminides.</text>
        <dbReference type="EC" id="3.2.1.52"/>
    </reaction>
</comment>
<reference evidence="7 8" key="1">
    <citation type="submission" date="2018-06" db="EMBL/GenBank/DDBJ databases">
        <title>Extensive metabolic versatility and redundancy in microbially diverse, dynamic hydrothermal sediments.</title>
        <authorList>
            <person name="Dombrowski N."/>
            <person name="Teske A."/>
            <person name="Baker B.J."/>
        </authorList>
    </citation>
    <scope>NUCLEOTIDE SEQUENCE [LARGE SCALE GENOMIC DNA]</scope>
    <source>
        <strain evidence="7">B20_G2</strain>
    </source>
</reference>
<sequence length="518" mass="56252">MNLDFLSGQLLMVGFNGTEFSKEHEELLKTLKPSGIILFKRNIINPEQLAKLIDEFQSCAKKLGLPPLLVSIDYEGGIILRIGRGATTLPSLMAISATRRIESARVVAEIAAKELKAIGINMNLAPVVDVNTNPVNPIIGVRSFGDDPIEVAAFSEAYIKSLQSNGVMAVAKHFPGHGDTSVDSHLDLPVLDLSLDEMVRRELVPFKAAVEAGVSSVMTAHIAYPKVDESGLPATLSKPIVGGLLRGLLGFDGVVMTDALEMKAIYDRFEPREIVTLALNAGVDLLLPCSNYDLMVALKDEIIKGVEAGRIDKNKLIESYARIENLRRNFNLYSYKFSSEALSIVGCEAHRKAVFEIAVNSITVVKDEGVLPLSSGLRSLGVAVPDRLARRIGEEFGGIEALLEREFSGKCGELKVLVYPVNPSREDVDRITGELEACDGRIVFTYNALLNHGQVELVNRVEKLGSAVIVASRDPYDIKAFPQVKCFIATYGLEAPQVEALVKVLFGELQAGGRLPVS</sequence>
<keyword evidence="4 7" id="KW-0378">Hydrolase</keyword>
<evidence type="ECO:0000256" key="2">
    <source>
        <dbReference type="ARBA" id="ARBA00005336"/>
    </source>
</evidence>
<evidence type="ECO:0000313" key="7">
    <source>
        <dbReference type="EMBL" id="RLE55073.1"/>
    </source>
</evidence>
<comment type="caution">
    <text evidence="7">The sequence shown here is derived from an EMBL/GenBank/DDBJ whole genome shotgun (WGS) entry which is preliminary data.</text>
</comment>
<dbReference type="Gene3D" id="3.40.50.1700">
    <property type="entry name" value="Glycoside hydrolase family 3 C-terminal domain"/>
    <property type="match status" value="1"/>
</dbReference>
<dbReference type="AlphaFoldDB" id="A0A497F5Y8"/>
<dbReference type="GO" id="GO:0004563">
    <property type="term" value="F:beta-N-acetylhexosaminidase activity"/>
    <property type="evidence" value="ECO:0007669"/>
    <property type="project" value="UniProtKB-EC"/>
</dbReference>
<evidence type="ECO:0000313" key="8">
    <source>
        <dbReference type="Proteomes" id="UP000269499"/>
    </source>
</evidence>
<dbReference type="InterPro" id="IPR036881">
    <property type="entry name" value="Glyco_hydro_3_C_sf"/>
</dbReference>
<organism evidence="7 8">
    <name type="scientific">Thermoproteota archaeon</name>
    <dbReference type="NCBI Taxonomy" id="2056631"/>
    <lineage>
        <taxon>Archaea</taxon>
        <taxon>Thermoproteota</taxon>
    </lineage>
</organism>
<dbReference type="InterPro" id="IPR036962">
    <property type="entry name" value="Glyco_hydro_3_N_sf"/>
</dbReference>
<dbReference type="NCBIfam" id="NF003740">
    <property type="entry name" value="PRK05337.1"/>
    <property type="match status" value="1"/>
</dbReference>
<dbReference type="GO" id="GO:0005975">
    <property type="term" value="P:carbohydrate metabolic process"/>
    <property type="evidence" value="ECO:0007669"/>
    <property type="project" value="InterPro"/>
</dbReference>
<dbReference type="GO" id="GO:0009254">
    <property type="term" value="P:peptidoglycan turnover"/>
    <property type="evidence" value="ECO:0007669"/>
    <property type="project" value="TreeGrafter"/>
</dbReference>
<evidence type="ECO:0000256" key="1">
    <source>
        <dbReference type="ARBA" id="ARBA00001231"/>
    </source>
</evidence>
<protein>
    <recommendedName>
        <fullName evidence="3">beta-N-acetylhexosaminidase</fullName>
        <ecNumber evidence="3">3.2.1.52</ecNumber>
    </recommendedName>
</protein>
<dbReference type="SUPFAM" id="SSF52279">
    <property type="entry name" value="Beta-D-glucan exohydrolase, C-terminal domain"/>
    <property type="match status" value="1"/>
</dbReference>
<name>A0A497F5Y8_9CREN</name>
<dbReference type="SUPFAM" id="SSF51445">
    <property type="entry name" value="(Trans)glycosidases"/>
    <property type="match status" value="1"/>
</dbReference>
<dbReference type="PANTHER" id="PTHR30480">
    <property type="entry name" value="BETA-HEXOSAMINIDASE-RELATED"/>
    <property type="match status" value="1"/>
</dbReference>
<evidence type="ECO:0000256" key="3">
    <source>
        <dbReference type="ARBA" id="ARBA00012663"/>
    </source>
</evidence>
<dbReference type="InterPro" id="IPR050226">
    <property type="entry name" value="NagZ_Beta-hexosaminidase"/>
</dbReference>
<keyword evidence="5 7" id="KW-0326">Glycosidase</keyword>
<evidence type="ECO:0000256" key="4">
    <source>
        <dbReference type="ARBA" id="ARBA00022801"/>
    </source>
</evidence>
<dbReference type="Gene3D" id="3.20.20.300">
    <property type="entry name" value="Glycoside hydrolase, family 3, N-terminal domain"/>
    <property type="match status" value="1"/>
</dbReference>
<gene>
    <name evidence="7" type="ORF">DRJ26_01185</name>
</gene>
<dbReference type="Pfam" id="PF00933">
    <property type="entry name" value="Glyco_hydro_3"/>
    <property type="match status" value="1"/>
</dbReference>
<comment type="similarity">
    <text evidence="2">Belongs to the glycosyl hydrolase 3 family.</text>
</comment>